<dbReference type="Pfam" id="PF10551">
    <property type="entry name" value="MULE"/>
    <property type="match status" value="1"/>
</dbReference>
<proteinExistence type="predicted"/>
<organism evidence="3 4">
    <name type="scientific">Mikania micrantha</name>
    <name type="common">bitter vine</name>
    <dbReference type="NCBI Taxonomy" id="192012"/>
    <lineage>
        <taxon>Eukaryota</taxon>
        <taxon>Viridiplantae</taxon>
        <taxon>Streptophyta</taxon>
        <taxon>Embryophyta</taxon>
        <taxon>Tracheophyta</taxon>
        <taxon>Spermatophyta</taxon>
        <taxon>Magnoliopsida</taxon>
        <taxon>eudicotyledons</taxon>
        <taxon>Gunneridae</taxon>
        <taxon>Pentapetalae</taxon>
        <taxon>asterids</taxon>
        <taxon>campanulids</taxon>
        <taxon>Asterales</taxon>
        <taxon>Asteraceae</taxon>
        <taxon>Asteroideae</taxon>
        <taxon>Heliantheae alliance</taxon>
        <taxon>Eupatorieae</taxon>
        <taxon>Mikania</taxon>
    </lineage>
</organism>
<dbReference type="EMBL" id="SZYD01000006">
    <property type="protein sequence ID" value="KAD5960253.1"/>
    <property type="molecule type" value="Genomic_DNA"/>
</dbReference>
<evidence type="ECO:0000313" key="3">
    <source>
        <dbReference type="EMBL" id="KAD5960253.1"/>
    </source>
</evidence>
<dbReference type="AlphaFoldDB" id="A0A5N6P663"/>
<evidence type="ECO:0000256" key="1">
    <source>
        <dbReference type="SAM" id="MobiDB-lite"/>
    </source>
</evidence>
<dbReference type="Proteomes" id="UP000326396">
    <property type="component" value="Linkage Group LG14"/>
</dbReference>
<evidence type="ECO:0000259" key="2">
    <source>
        <dbReference type="Pfam" id="PF10551"/>
    </source>
</evidence>
<keyword evidence="4" id="KW-1185">Reference proteome</keyword>
<gene>
    <name evidence="3" type="ORF">E3N88_11725</name>
</gene>
<evidence type="ECO:0000313" key="4">
    <source>
        <dbReference type="Proteomes" id="UP000326396"/>
    </source>
</evidence>
<accession>A0A5N6P663</accession>
<name>A0A5N6P663_9ASTR</name>
<protein>
    <recommendedName>
        <fullName evidence="2">MULE transposase domain-containing protein</fullName>
    </recommendedName>
</protein>
<feature type="region of interest" description="Disordered" evidence="1">
    <location>
        <begin position="48"/>
        <end position="79"/>
    </location>
</feature>
<dbReference type="OrthoDB" id="683469at2759"/>
<comment type="caution">
    <text evidence="3">The sequence shown here is derived from an EMBL/GenBank/DDBJ whole genome shotgun (WGS) entry which is preliminary data.</text>
</comment>
<feature type="domain" description="MULE transposase" evidence="2">
    <location>
        <begin position="169"/>
        <end position="225"/>
    </location>
</feature>
<sequence>MSGEKGQSVGITPLKSPLPMVEPWFLINDLQTHVFEAGPSTNTYYHHLSSNVDDSDSEAKPLTSEESEAIPSSVEATDVDADEPEIEHRFSSTNIIRWVDSHNCYGTIVGNENRSLKSRDAATRILHNMREDLAYRSNFEELPWYIASLQESNPGTIVEWFHAPTGSFECLTKNANKYIVPIAYAVVDEETVESWTWFFNQLWVHIAAYRGKKLCVISDQHKGWRIKAHESKIATPCGRQRSSRIHNKMDVHHPD</sequence>
<dbReference type="InterPro" id="IPR018289">
    <property type="entry name" value="MULE_transposase_dom"/>
</dbReference>
<dbReference type="PANTHER" id="PTHR31973:SF195">
    <property type="entry name" value="MUDR FAMILY TRANSPOSASE"/>
    <property type="match status" value="1"/>
</dbReference>
<reference evidence="3 4" key="1">
    <citation type="submission" date="2019-05" db="EMBL/GenBank/DDBJ databases">
        <title>Mikania micrantha, genome provides insights into the molecular mechanism of rapid growth.</title>
        <authorList>
            <person name="Liu B."/>
        </authorList>
    </citation>
    <scope>NUCLEOTIDE SEQUENCE [LARGE SCALE GENOMIC DNA]</scope>
    <source>
        <strain evidence="3">NLD-2019</strain>
        <tissue evidence="3">Leaf</tissue>
    </source>
</reference>
<dbReference type="PANTHER" id="PTHR31973">
    <property type="entry name" value="POLYPROTEIN, PUTATIVE-RELATED"/>
    <property type="match status" value="1"/>
</dbReference>